<dbReference type="InterPro" id="IPR020843">
    <property type="entry name" value="ER"/>
</dbReference>
<feature type="domain" description="Enoyl reductase (ER)" evidence="4">
    <location>
        <begin position="11"/>
        <end position="344"/>
    </location>
</feature>
<evidence type="ECO:0000256" key="1">
    <source>
        <dbReference type="ARBA" id="ARBA00022723"/>
    </source>
</evidence>
<dbReference type="InterPro" id="IPR050129">
    <property type="entry name" value="Zn_alcohol_dh"/>
</dbReference>
<dbReference type="Gene3D" id="3.90.180.10">
    <property type="entry name" value="Medium-chain alcohol dehydrogenases, catalytic domain"/>
    <property type="match status" value="1"/>
</dbReference>
<sequence length="347" mass="36594">MNEMKAGVLTGPNELVLDEVPDPQLEAGDLLIRVKAATVCGTDIRIFRGRKTMGIRYPSILGHEFAGEVVEGGNGRWKSGQAVCVCPAISCGHCQHCIRGYENLCQNLQAVGYEIDGAFAEYIRIPAAGVERGNVFALPEGLSFDKASLAEPLACVMNGQEQVGVDRGDTVVILGSGPIGILHIKLARHAGAHRIIVSEPNPLRRAAAQAAGADFTVDPTAENLGEFVRAHTGGLGADVVIVAIGVPALANDALGLVRHRGRVSLFAGFSAGDRAELDVNAIHYNEIRLTGAFGLSRLQYENALKLIAGGRFEVDSMLTHRFGLAEISAALTTAEQGTAIKVAVIDA</sequence>
<keyword evidence="6" id="KW-1185">Reference proteome</keyword>
<dbReference type="InterPro" id="IPR013154">
    <property type="entry name" value="ADH-like_N"/>
</dbReference>
<evidence type="ECO:0000313" key="5">
    <source>
        <dbReference type="EMBL" id="MET3791326.1"/>
    </source>
</evidence>
<dbReference type="InterPro" id="IPR036291">
    <property type="entry name" value="NAD(P)-bd_dom_sf"/>
</dbReference>
<dbReference type="InterPro" id="IPR013149">
    <property type="entry name" value="ADH-like_C"/>
</dbReference>
<evidence type="ECO:0000313" key="6">
    <source>
        <dbReference type="Proteomes" id="UP001549076"/>
    </source>
</evidence>
<gene>
    <name evidence="5" type="ORF">ABID37_001534</name>
</gene>
<keyword evidence="1" id="KW-0479">Metal-binding</keyword>
<dbReference type="EC" id="1.1.1.14" evidence="5"/>
<proteinExistence type="predicted"/>
<dbReference type="PANTHER" id="PTHR43401">
    <property type="entry name" value="L-THREONINE 3-DEHYDROGENASE"/>
    <property type="match status" value="1"/>
</dbReference>
<keyword evidence="3 5" id="KW-0560">Oxidoreductase</keyword>
<organism evidence="5 6">
    <name type="scientific">Aquamicrobium terrae</name>
    <dbReference type="NCBI Taxonomy" id="1324945"/>
    <lineage>
        <taxon>Bacteria</taxon>
        <taxon>Pseudomonadati</taxon>
        <taxon>Pseudomonadota</taxon>
        <taxon>Alphaproteobacteria</taxon>
        <taxon>Hyphomicrobiales</taxon>
        <taxon>Phyllobacteriaceae</taxon>
        <taxon>Aquamicrobium</taxon>
    </lineage>
</organism>
<dbReference type="Gene3D" id="3.40.50.720">
    <property type="entry name" value="NAD(P)-binding Rossmann-like Domain"/>
    <property type="match status" value="1"/>
</dbReference>
<keyword evidence="2" id="KW-0862">Zinc</keyword>
<reference evidence="5 6" key="1">
    <citation type="submission" date="2024-06" db="EMBL/GenBank/DDBJ databases">
        <title>Genomic Encyclopedia of Type Strains, Phase IV (KMG-IV): sequencing the most valuable type-strain genomes for metagenomic binning, comparative biology and taxonomic classification.</title>
        <authorList>
            <person name="Goeker M."/>
        </authorList>
    </citation>
    <scope>NUCLEOTIDE SEQUENCE [LARGE SCALE GENOMIC DNA]</scope>
    <source>
        <strain evidence="5 6">DSM 27865</strain>
    </source>
</reference>
<accession>A0ABV2MWZ0</accession>
<name>A0ABV2MWZ0_9HYPH</name>
<dbReference type="EMBL" id="JBEPML010000004">
    <property type="protein sequence ID" value="MET3791326.1"/>
    <property type="molecule type" value="Genomic_DNA"/>
</dbReference>
<comment type="caution">
    <text evidence="5">The sequence shown here is derived from an EMBL/GenBank/DDBJ whole genome shotgun (WGS) entry which is preliminary data.</text>
</comment>
<dbReference type="InterPro" id="IPR011032">
    <property type="entry name" value="GroES-like_sf"/>
</dbReference>
<evidence type="ECO:0000256" key="3">
    <source>
        <dbReference type="ARBA" id="ARBA00023002"/>
    </source>
</evidence>
<protein>
    <submittedName>
        <fullName evidence="5">L-iditol 2-dehydrogenase</fullName>
        <ecNumber evidence="5">1.1.1.14</ecNumber>
    </submittedName>
</protein>
<evidence type="ECO:0000259" key="4">
    <source>
        <dbReference type="SMART" id="SM00829"/>
    </source>
</evidence>
<dbReference type="Pfam" id="PF00107">
    <property type="entry name" value="ADH_zinc_N"/>
    <property type="match status" value="1"/>
</dbReference>
<evidence type="ECO:0000256" key="2">
    <source>
        <dbReference type="ARBA" id="ARBA00022833"/>
    </source>
</evidence>
<dbReference type="SUPFAM" id="SSF51735">
    <property type="entry name" value="NAD(P)-binding Rossmann-fold domains"/>
    <property type="match status" value="1"/>
</dbReference>
<dbReference type="CDD" id="cd08235">
    <property type="entry name" value="iditol_2_DH_like"/>
    <property type="match status" value="1"/>
</dbReference>
<dbReference type="GO" id="GO:0003939">
    <property type="term" value="F:L-iditol 2-dehydrogenase (NAD+) activity"/>
    <property type="evidence" value="ECO:0007669"/>
    <property type="project" value="UniProtKB-EC"/>
</dbReference>
<dbReference type="SMART" id="SM00829">
    <property type="entry name" value="PKS_ER"/>
    <property type="match status" value="1"/>
</dbReference>
<dbReference type="Proteomes" id="UP001549076">
    <property type="component" value="Unassembled WGS sequence"/>
</dbReference>
<dbReference type="SUPFAM" id="SSF50129">
    <property type="entry name" value="GroES-like"/>
    <property type="match status" value="1"/>
</dbReference>
<dbReference type="Pfam" id="PF08240">
    <property type="entry name" value="ADH_N"/>
    <property type="match status" value="1"/>
</dbReference>
<dbReference type="PANTHER" id="PTHR43401:SF2">
    <property type="entry name" value="L-THREONINE 3-DEHYDROGENASE"/>
    <property type="match status" value="1"/>
</dbReference>